<evidence type="ECO:0000256" key="10">
    <source>
        <dbReference type="ARBA" id="ARBA00023201"/>
    </source>
</evidence>
<keyword evidence="15" id="KW-1185">Reference proteome</keyword>
<keyword evidence="7" id="KW-0915">Sodium</keyword>
<gene>
    <name evidence="14" type="primary">unc-8</name>
    <name evidence="14" type="ORF">TNCT_678681</name>
</gene>
<name>A0A8X6GAX3_TRICU</name>
<keyword evidence="8 12" id="KW-0406">Ion transport</keyword>
<dbReference type="PRINTS" id="PR01078">
    <property type="entry name" value="AMINACHANNEL"/>
</dbReference>
<feature type="transmembrane region" description="Helical" evidence="13">
    <location>
        <begin position="222"/>
        <end position="248"/>
    </location>
</feature>
<evidence type="ECO:0000256" key="4">
    <source>
        <dbReference type="ARBA" id="ARBA00022461"/>
    </source>
</evidence>
<keyword evidence="10 12" id="KW-0739">Sodium transport</keyword>
<evidence type="ECO:0000256" key="2">
    <source>
        <dbReference type="ARBA" id="ARBA00007193"/>
    </source>
</evidence>
<keyword evidence="6 13" id="KW-1133">Transmembrane helix</keyword>
<protein>
    <submittedName>
        <fullName evidence="14">Degenerin unc-8</fullName>
    </submittedName>
</protein>
<keyword evidence="9 13" id="KW-0472">Membrane</keyword>
<evidence type="ECO:0000313" key="15">
    <source>
        <dbReference type="Proteomes" id="UP000887116"/>
    </source>
</evidence>
<comment type="subcellular location">
    <subcellularLocation>
        <location evidence="1">Membrane</location>
        <topology evidence="1">Multi-pass membrane protein</topology>
    </subcellularLocation>
</comment>
<keyword evidence="11 12" id="KW-0407">Ion channel</keyword>
<dbReference type="Pfam" id="PF00858">
    <property type="entry name" value="ASC"/>
    <property type="match status" value="2"/>
</dbReference>
<comment type="caution">
    <text evidence="14">The sequence shown here is derived from an EMBL/GenBank/DDBJ whole genome shotgun (WGS) entry which is preliminary data.</text>
</comment>
<evidence type="ECO:0000256" key="8">
    <source>
        <dbReference type="ARBA" id="ARBA00023065"/>
    </source>
</evidence>
<accession>A0A8X6GAX3</accession>
<evidence type="ECO:0000256" key="12">
    <source>
        <dbReference type="RuleBase" id="RU000679"/>
    </source>
</evidence>
<evidence type="ECO:0000256" key="5">
    <source>
        <dbReference type="ARBA" id="ARBA00022692"/>
    </source>
</evidence>
<evidence type="ECO:0000256" key="11">
    <source>
        <dbReference type="ARBA" id="ARBA00023303"/>
    </source>
</evidence>
<keyword evidence="3 12" id="KW-0813">Transport</keyword>
<dbReference type="AlphaFoldDB" id="A0A8X6GAX3"/>
<evidence type="ECO:0000256" key="7">
    <source>
        <dbReference type="ARBA" id="ARBA00023053"/>
    </source>
</evidence>
<evidence type="ECO:0000256" key="9">
    <source>
        <dbReference type="ARBA" id="ARBA00023136"/>
    </source>
</evidence>
<dbReference type="Gene3D" id="1.10.287.820">
    <property type="entry name" value="Acid-sensing ion channel domain"/>
    <property type="match status" value="1"/>
</dbReference>
<dbReference type="GO" id="GO:0015280">
    <property type="term" value="F:ligand-gated sodium channel activity"/>
    <property type="evidence" value="ECO:0007669"/>
    <property type="project" value="TreeGrafter"/>
</dbReference>
<evidence type="ECO:0000313" key="14">
    <source>
        <dbReference type="EMBL" id="GFR00467.1"/>
    </source>
</evidence>
<dbReference type="InterPro" id="IPR001873">
    <property type="entry name" value="ENaC"/>
</dbReference>
<keyword evidence="4 12" id="KW-0894">Sodium channel</keyword>
<evidence type="ECO:0000256" key="3">
    <source>
        <dbReference type="ARBA" id="ARBA00022448"/>
    </source>
</evidence>
<proteinExistence type="inferred from homology"/>
<organism evidence="14 15">
    <name type="scientific">Trichonephila clavata</name>
    <name type="common">Joro spider</name>
    <name type="synonym">Nephila clavata</name>
    <dbReference type="NCBI Taxonomy" id="2740835"/>
    <lineage>
        <taxon>Eukaryota</taxon>
        <taxon>Metazoa</taxon>
        <taxon>Ecdysozoa</taxon>
        <taxon>Arthropoda</taxon>
        <taxon>Chelicerata</taxon>
        <taxon>Arachnida</taxon>
        <taxon>Araneae</taxon>
        <taxon>Araneomorphae</taxon>
        <taxon>Entelegynae</taxon>
        <taxon>Araneoidea</taxon>
        <taxon>Nephilidae</taxon>
        <taxon>Trichonephila</taxon>
    </lineage>
</organism>
<dbReference type="Proteomes" id="UP000887116">
    <property type="component" value="Unassembled WGS sequence"/>
</dbReference>
<sequence length="251" mass="28914">MTYAKKRYAYCPILNALNSLLKTTSIPGLQLYMEVSHHQMIDLLNKDIGVRVVVHDPLQFPYVSEYGLNIRPGDSTAIQVEKYQVNRLGHPWGKCLKSGKHLPFNYSYEPYSQLGCRRYCQNFYIKQHCNCVKRSLLSPSFNRPTKRKLNLICNFSDPIQRRCADEVVELIENETIQCNCNQACSTTLLELKVYYRTLTLENITESPAYSWETLIANIGGNLGFFMGLTIMTFAEIVELICDIVFIMIKLK</sequence>
<dbReference type="PANTHER" id="PTHR11690">
    <property type="entry name" value="AMILORIDE-SENSITIVE SODIUM CHANNEL-RELATED"/>
    <property type="match status" value="1"/>
</dbReference>
<comment type="similarity">
    <text evidence="2 12">Belongs to the amiloride-sensitive sodium channel (TC 1.A.6) family.</text>
</comment>
<dbReference type="PANTHER" id="PTHR11690:SF248">
    <property type="entry name" value="PICKPOCKET 17, ISOFORM A"/>
    <property type="match status" value="1"/>
</dbReference>
<reference evidence="14" key="1">
    <citation type="submission" date="2020-07" db="EMBL/GenBank/DDBJ databases">
        <title>Multicomponent nature underlies the extraordinary mechanical properties of spider dragline silk.</title>
        <authorList>
            <person name="Kono N."/>
            <person name="Nakamura H."/>
            <person name="Mori M."/>
            <person name="Yoshida Y."/>
            <person name="Ohtoshi R."/>
            <person name="Malay A.D."/>
            <person name="Moran D.A.P."/>
            <person name="Tomita M."/>
            <person name="Numata K."/>
            <person name="Arakawa K."/>
        </authorList>
    </citation>
    <scope>NUCLEOTIDE SEQUENCE</scope>
</reference>
<dbReference type="OrthoDB" id="6436788at2759"/>
<dbReference type="Gene3D" id="1.10.287.770">
    <property type="entry name" value="YojJ-like"/>
    <property type="match status" value="1"/>
</dbReference>
<dbReference type="EMBL" id="BMAO01035002">
    <property type="protein sequence ID" value="GFR00467.1"/>
    <property type="molecule type" value="Genomic_DNA"/>
</dbReference>
<evidence type="ECO:0000256" key="1">
    <source>
        <dbReference type="ARBA" id="ARBA00004141"/>
    </source>
</evidence>
<evidence type="ECO:0000256" key="13">
    <source>
        <dbReference type="SAM" id="Phobius"/>
    </source>
</evidence>
<keyword evidence="5 12" id="KW-0812">Transmembrane</keyword>
<dbReference type="GO" id="GO:0005886">
    <property type="term" value="C:plasma membrane"/>
    <property type="evidence" value="ECO:0007669"/>
    <property type="project" value="TreeGrafter"/>
</dbReference>
<evidence type="ECO:0000256" key="6">
    <source>
        <dbReference type="ARBA" id="ARBA00022989"/>
    </source>
</evidence>